<dbReference type="Pfam" id="PF03819">
    <property type="entry name" value="MazG"/>
    <property type="match status" value="1"/>
</dbReference>
<gene>
    <name evidence="2" type="ORF">ATZ36_02180</name>
</gene>
<organism evidence="2 3">
    <name type="scientific">Endomicrobium trichonymphae</name>
    <dbReference type="NCBI Taxonomy" id="1408204"/>
    <lineage>
        <taxon>Bacteria</taxon>
        <taxon>Pseudomonadati</taxon>
        <taxon>Elusimicrobiota</taxon>
        <taxon>Endomicrobiia</taxon>
        <taxon>Endomicrobiales</taxon>
        <taxon>Endomicrobiaceae</taxon>
        <taxon>Candidatus Endomicrobiellum</taxon>
    </lineage>
</organism>
<dbReference type="GO" id="GO:0047429">
    <property type="term" value="F:nucleoside triphosphate diphosphatase activity"/>
    <property type="evidence" value="ECO:0007669"/>
    <property type="project" value="TreeGrafter"/>
</dbReference>
<dbReference type="GO" id="GO:0006203">
    <property type="term" value="P:dGTP catabolic process"/>
    <property type="evidence" value="ECO:0007669"/>
    <property type="project" value="TreeGrafter"/>
</dbReference>
<dbReference type="CDD" id="cd11528">
    <property type="entry name" value="NTP-PPase_MazG_Nterm"/>
    <property type="match status" value="1"/>
</dbReference>
<accession>A0A1E5IFQ7</accession>
<dbReference type="GO" id="GO:0046076">
    <property type="term" value="P:dTTP catabolic process"/>
    <property type="evidence" value="ECO:0007669"/>
    <property type="project" value="TreeGrafter"/>
</dbReference>
<dbReference type="SUPFAM" id="SSF101386">
    <property type="entry name" value="all-alpha NTP pyrophosphatases"/>
    <property type="match status" value="1"/>
</dbReference>
<keyword evidence="3" id="KW-1185">Reference proteome</keyword>
<dbReference type="InterPro" id="IPR048015">
    <property type="entry name" value="NTP-PPase_MazG-like_N"/>
</dbReference>
<dbReference type="Gene3D" id="1.10.287.1080">
    <property type="entry name" value="MazG-like"/>
    <property type="match status" value="1"/>
</dbReference>
<comment type="caution">
    <text evidence="2">The sequence shown here is derived from an EMBL/GenBank/DDBJ whole genome shotgun (WGS) entry which is preliminary data.</text>
</comment>
<dbReference type="Proteomes" id="UP000095237">
    <property type="component" value="Unassembled WGS sequence"/>
</dbReference>
<dbReference type="InterPro" id="IPR011551">
    <property type="entry name" value="NTP_PyrPHydrolase_MazG"/>
</dbReference>
<dbReference type="PANTHER" id="PTHR30522:SF0">
    <property type="entry name" value="NUCLEOSIDE TRIPHOSPHATE PYROPHOSPHOHYDROLASE"/>
    <property type="match status" value="1"/>
</dbReference>
<dbReference type="GO" id="GO:0046047">
    <property type="term" value="P:TTP catabolic process"/>
    <property type="evidence" value="ECO:0007669"/>
    <property type="project" value="TreeGrafter"/>
</dbReference>
<evidence type="ECO:0000313" key="3">
    <source>
        <dbReference type="Proteomes" id="UP000095237"/>
    </source>
</evidence>
<reference evidence="2 3" key="1">
    <citation type="submission" date="2015-11" db="EMBL/GenBank/DDBJ databases">
        <title>Evidence for parallel genomic evolution in an endosymbiosis of termite gut flagellates.</title>
        <authorList>
            <person name="Zheng H."/>
        </authorList>
    </citation>
    <scope>NUCLEOTIDE SEQUENCE [LARGE SCALE GENOMIC DNA]</scope>
    <source>
        <strain evidence="2 3">CET450</strain>
    </source>
</reference>
<feature type="domain" description="NTP pyrophosphohydrolase MazG-like" evidence="1">
    <location>
        <begin position="30"/>
        <end position="103"/>
    </location>
</feature>
<evidence type="ECO:0000259" key="1">
    <source>
        <dbReference type="Pfam" id="PF03819"/>
    </source>
</evidence>
<dbReference type="AlphaFoldDB" id="A0A1E5IFQ7"/>
<evidence type="ECO:0000313" key="2">
    <source>
        <dbReference type="EMBL" id="OEG69329.1"/>
    </source>
</evidence>
<dbReference type="PANTHER" id="PTHR30522">
    <property type="entry name" value="NUCLEOSIDE TRIPHOSPHATE PYROPHOSPHOHYDROLASE"/>
    <property type="match status" value="1"/>
</dbReference>
<dbReference type="GO" id="GO:0006950">
    <property type="term" value="P:response to stress"/>
    <property type="evidence" value="ECO:0007669"/>
    <property type="project" value="UniProtKB-ARBA"/>
</dbReference>
<dbReference type="FunFam" id="1.10.287.1080:FF:000001">
    <property type="entry name" value="Nucleoside triphosphate pyrophosphohydrolase"/>
    <property type="match status" value="1"/>
</dbReference>
<proteinExistence type="predicted"/>
<dbReference type="GO" id="GO:0046061">
    <property type="term" value="P:dATP catabolic process"/>
    <property type="evidence" value="ECO:0007669"/>
    <property type="project" value="TreeGrafter"/>
</dbReference>
<dbReference type="EMBL" id="LNVX01000759">
    <property type="protein sequence ID" value="OEG69329.1"/>
    <property type="molecule type" value="Genomic_DNA"/>
</dbReference>
<dbReference type="GO" id="GO:0046081">
    <property type="term" value="P:dUTP catabolic process"/>
    <property type="evidence" value="ECO:0007669"/>
    <property type="project" value="TreeGrafter"/>
</dbReference>
<sequence>MKKYLREFDKLINIFATLRSKNGCMWDREQTHESLVKHLFSEAEEVKKAVKSGDMDNLEEELGDILLQVVFHAQIAKENKSFNIAGVIEKLNKKLVRRHPHVFGEYKVKNTKDIEVIWEKVKAEEKAFLKKM</sequence>
<keyword evidence="2" id="KW-0378">Hydrolase</keyword>
<dbReference type="InterPro" id="IPR004518">
    <property type="entry name" value="MazG-like_dom"/>
</dbReference>
<dbReference type="GO" id="GO:0046052">
    <property type="term" value="P:UTP catabolic process"/>
    <property type="evidence" value="ECO:0007669"/>
    <property type="project" value="TreeGrafter"/>
</dbReference>
<protein>
    <submittedName>
        <fullName evidence="2">Nucleotide pyrophosphohydrolase</fullName>
    </submittedName>
</protein>
<name>A0A1E5IFQ7_ENDTX</name>